<dbReference type="Proteomes" id="UP001177003">
    <property type="component" value="Chromosome 7"/>
</dbReference>
<dbReference type="EC" id="3.2.2.6" evidence="1"/>
<dbReference type="Pfam" id="PF00931">
    <property type="entry name" value="NB-ARC"/>
    <property type="match status" value="1"/>
</dbReference>
<keyword evidence="10" id="KW-1185">Reference proteome</keyword>
<dbReference type="GO" id="GO:0061809">
    <property type="term" value="F:NAD+ nucleosidase activity, cyclic ADP-ribose generating"/>
    <property type="evidence" value="ECO:0007669"/>
    <property type="project" value="UniProtKB-EC"/>
</dbReference>
<dbReference type="GO" id="GO:0006952">
    <property type="term" value="P:defense response"/>
    <property type="evidence" value="ECO:0007669"/>
    <property type="project" value="UniProtKB-KW"/>
</dbReference>
<reference evidence="9" key="1">
    <citation type="submission" date="2023-04" db="EMBL/GenBank/DDBJ databases">
        <authorList>
            <person name="Vijverberg K."/>
            <person name="Xiong W."/>
            <person name="Schranz E."/>
        </authorList>
    </citation>
    <scope>NUCLEOTIDE SEQUENCE</scope>
</reference>
<evidence type="ECO:0000256" key="5">
    <source>
        <dbReference type="ARBA" id="ARBA00022821"/>
    </source>
</evidence>
<dbReference type="Gene3D" id="3.80.10.10">
    <property type="entry name" value="Ribonuclease Inhibitor"/>
    <property type="match status" value="2"/>
</dbReference>
<evidence type="ECO:0000256" key="6">
    <source>
        <dbReference type="ARBA" id="ARBA00023027"/>
    </source>
</evidence>
<keyword evidence="5" id="KW-0611">Plant defense</keyword>
<dbReference type="GO" id="GO:0007165">
    <property type="term" value="P:signal transduction"/>
    <property type="evidence" value="ECO:0007669"/>
    <property type="project" value="InterPro"/>
</dbReference>
<evidence type="ECO:0000313" key="10">
    <source>
        <dbReference type="Proteomes" id="UP001177003"/>
    </source>
</evidence>
<dbReference type="InterPro" id="IPR032675">
    <property type="entry name" value="LRR_dom_sf"/>
</dbReference>
<dbReference type="PANTHER" id="PTHR11017">
    <property type="entry name" value="LEUCINE-RICH REPEAT-CONTAINING PROTEIN"/>
    <property type="match status" value="1"/>
</dbReference>
<organism evidence="9 10">
    <name type="scientific">Lactuca saligna</name>
    <name type="common">Willowleaf lettuce</name>
    <dbReference type="NCBI Taxonomy" id="75948"/>
    <lineage>
        <taxon>Eukaryota</taxon>
        <taxon>Viridiplantae</taxon>
        <taxon>Streptophyta</taxon>
        <taxon>Embryophyta</taxon>
        <taxon>Tracheophyta</taxon>
        <taxon>Spermatophyta</taxon>
        <taxon>Magnoliopsida</taxon>
        <taxon>eudicotyledons</taxon>
        <taxon>Gunneridae</taxon>
        <taxon>Pentapetalae</taxon>
        <taxon>asterids</taxon>
        <taxon>campanulids</taxon>
        <taxon>Asterales</taxon>
        <taxon>Asteraceae</taxon>
        <taxon>Cichorioideae</taxon>
        <taxon>Cichorieae</taxon>
        <taxon>Lactucinae</taxon>
        <taxon>Lactuca</taxon>
    </lineage>
</organism>
<dbReference type="InterPro" id="IPR058192">
    <property type="entry name" value="WHD_ROQ1-like"/>
</dbReference>
<dbReference type="SUPFAM" id="SSF52540">
    <property type="entry name" value="P-loop containing nucleoside triphosphate hydrolases"/>
    <property type="match status" value="1"/>
</dbReference>
<dbReference type="Gene3D" id="1.10.8.430">
    <property type="entry name" value="Helical domain of apoptotic protease-activating factors"/>
    <property type="match status" value="1"/>
</dbReference>
<comment type="catalytic activity">
    <reaction evidence="7">
        <text>NAD(+) + H2O = ADP-D-ribose + nicotinamide + H(+)</text>
        <dbReference type="Rhea" id="RHEA:16301"/>
        <dbReference type="ChEBI" id="CHEBI:15377"/>
        <dbReference type="ChEBI" id="CHEBI:15378"/>
        <dbReference type="ChEBI" id="CHEBI:17154"/>
        <dbReference type="ChEBI" id="CHEBI:57540"/>
        <dbReference type="ChEBI" id="CHEBI:57967"/>
        <dbReference type="EC" id="3.2.2.6"/>
    </reaction>
    <physiologicalReaction direction="left-to-right" evidence="7">
        <dbReference type="Rhea" id="RHEA:16302"/>
    </physiologicalReaction>
</comment>
<gene>
    <name evidence="9" type="ORF">LSALG_LOCUS32773</name>
</gene>
<dbReference type="InterPro" id="IPR000157">
    <property type="entry name" value="TIR_dom"/>
</dbReference>
<dbReference type="SUPFAM" id="SSF52058">
    <property type="entry name" value="L domain-like"/>
    <property type="match status" value="1"/>
</dbReference>
<name>A0AA35ZKE8_LACSI</name>
<dbReference type="SMART" id="SM00255">
    <property type="entry name" value="TIR"/>
    <property type="match status" value="1"/>
</dbReference>
<dbReference type="FunFam" id="3.40.50.10140:FF:000007">
    <property type="entry name" value="Disease resistance protein (TIR-NBS-LRR class)"/>
    <property type="match status" value="1"/>
</dbReference>
<evidence type="ECO:0000256" key="4">
    <source>
        <dbReference type="ARBA" id="ARBA00022801"/>
    </source>
</evidence>
<protein>
    <recommendedName>
        <fullName evidence="1">ADP-ribosyl cyclase/cyclic ADP-ribose hydrolase</fullName>
        <ecNumber evidence="1">3.2.2.6</ecNumber>
    </recommendedName>
</protein>
<dbReference type="InterPro" id="IPR035897">
    <property type="entry name" value="Toll_tir_struct_dom_sf"/>
</dbReference>
<dbReference type="InterPro" id="IPR027417">
    <property type="entry name" value="P-loop_NTPase"/>
</dbReference>
<dbReference type="EMBL" id="OX465083">
    <property type="protein sequence ID" value="CAI9293764.1"/>
    <property type="molecule type" value="Genomic_DNA"/>
</dbReference>
<dbReference type="InterPro" id="IPR045344">
    <property type="entry name" value="C-JID"/>
</dbReference>
<dbReference type="SUPFAM" id="SSF46785">
    <property type="entry name" value="Winged helix' DNA-binding domain"/>
    <property type="match status" value="1"/>
</dbReference>
<keyword evidence="3" id="KW-0677">Repeat</keyword>
<dbReference type="InterPro" id="IPR044974">
    <property type="entry name" value="Disease_R_plants"/>
</dbReference>
<dbReference type="Gene3D" id="3.40.50.300">
    <property type="entry name" value="P-loop containing nucleotide triphosphate hydrolases"/>
    <property type="match status" value="1"/>
</dbReference>
<dbReference type="FunFam" id="1.10.8.430:FF:000002">
    <property type="entry name" value="Disease resistance protein (TIR-NBS-LRR class)"/>
    <property type="match status" value="1"/>
</dbReference>
<dbReference type="PANTHER" id="PTHR11017:SF585">
    <property type="entry name" value="TIR DOMAIN-CONTAINING PROTEIN"/>
    <property type="match status" value="1"/>
</dbReference>
<dbReference type="SUPFAM" id="SSF52200">
    <property type="entry name" value="Toll/Interleukin receptor TIR domain"/>
    <property type="match status" value="1"/>
</dbReference>
<dbReference type="Pfam" id="PF01582">
    <property type="entry name" value="TIR"/>
    <property type="match status" value="1"/>
</dbReference>
<dbReference type="Pfam" id="PF20160">
    <property type="entry name" value="C-JID"/>
    <property type="match status" value="1"/>
</dbReference>
<dbReference type="AlphaFoldDB" id="A0AA35ZKE8"/>
<sequence length="1119" mass="128932">MVILNQIQGSLSPSPTKYDVFLSFRGVDTRNSFIDHLHKALLDANINTFLDEEEIQTGEDLKPELESAIKASKASIIVLSKNYASSTWCLDELVLILEQRRNYKHIVIPIFYHVEPTDVRKQQSSFGDAMAKHKYKMEAEIDVHKRNQQAYKMELWKQALVEVVDLKGMDANGCRETVFIQEIVMNMSSKLDQRIRGKTPHIIGMRSSVNIITSWLKDKSSDTADILTIWGMAGIGKTSLARYVYEVHYNDFERCSFIEDIGRRCTQQVNTLFDLQKHLLVDIQNGNLQKLHDVNWCTNKIENVLLHKRTLIVLDGIDNFEQLDVLIGTKRFHPRSKIIITTIDRSLTEKSGLFGKNMSLKHTKHLLEGLDETESLQILCLHAFKCNDPKEGYQELSRKVVKHCGGHPLALKVMGSSLRNEDVVAWEDAIEFLEKEPNPDVQKFLQISYDSLRSENEKELFKHIACFFVGKDREFTETILKECGIKTTSGFSKLIDKCLVNVGARNELMMHQLLQDMGRDLVRHESPKKPWKRSRLWHHDESYDVLKQDKGTNKIQGLVLSKKVVEDDTLGGTNTSTKKIPQIHRLCNFFSKIWCLFVWVFLLCFSHHDKVDLRTIALSKMDKLRLLQLNYVQFHGSYKHFPKGLRWLSMHGFPLSYIPFDLQMENMVALDMSYSNLQQLWKKPKLLPSLKILNLSFSKIVRIGDFSWLPALERLILTRCASLVEVCESIELCNKLVLLDLSYCIKLKRLPRSTRKLKNIRILLICGCTNLCEYPCHMKDMKSLEVLNAREFSINSQSSPYAIVDVIQKSLKGFSLSNSLVRLSLKNNNLSNELFPMDFSSLTKLKVLNLSWSPLTSLNVRNLSRLEVLCLEGCHYLKYVSCISMIAYMNIHNCNSLEKLEYESVTKQNISFLSSVSVVEIESMRKVQPLAQVNEDIICNLGWKDLVHVKNQKVHIIDGIRWDTPQKLQVQMLYELGIFSILFKQREIPEWFSQRSKGSSITFIVPSSPYSLRGLNVGYVYTYSQYGEWVDLIRNKTKNLHQKYRPNLQVVRVDDDEESIVCIRHWVIANNEIEEGDEVTVDIALSKGNGVMVTECGINLVYDNKDDGDNSLAVYQSWK</sequence>
<dbReference type="Gene3D" id="3.40.50.10140">
    <property type="entry name" value="Toll/interleukin-1 receptor homology (TIR) domain"/>
    <property type="match status" value="1"/>
</dbReference>
<evidence type="ECO:0000256" key="1">
    <source>
        <dbReference type="ARBA" id="ARBA00011982"/>
    </source>
</evidence>
<evidence type="ECO:0000256" key="2">
    <source>
        <dbReference type="ARBA" id="ARBA00022614"/>
    </source>
</evidence>
<evidence type="ECO:0000256" key="7">
    <source>
        <dbReference type="ARBA" id="ARBA00047304"/>
    </source>
</evidence>
<dbReference type="InterPro" id="IPR042197">
    <property type="entry name" value="Apaf_helical"/>
</dbReference>
<dbReference type="Pfam" id="PF23282">
    <property type="entry name" value="WHD_ROQ1"/>
    <property type="match status" value="1"/>
</dbReference>
<evidence type="ECO:0000256" key="3">
    <source>
        <dbReference type="ARBA" id="ARBA00022737"/>
    </source>
</evidence>
<dbReference type="InterPro" id="IPR002182">
    <property type="entry name" value="NB-ARC"/>
</dbReference>
<dbReference type="PRINTS" id="PR00364">
    <property type="entry name" value="DISEASERSIST"/>
</dbReference>
<dbReference type="GO" id="GO:0043531">
    <property type="term" value="F:ADP binding"/>
    <property type="evidence" value="ECO:0007669"/>
    <property type="project" value="InterPro"/>
</dbReference>
<dbReference type="InterPro" id="IPR036390">
    <property type="entry name" value="WH_DNA-bd_sf"/>
</dbReference>
<proteinExistence type="predicted"/>
<feature type="domain" description="TIR" evidence="8">
    <location>
        <begin position="16"/>
        <end position="191"/>
    </location>
</feature>
<keyword evidence="2" id="KW-0433">Leucine-rich repeat</keyword>
<accession>A0AA35ZKE8</accession>
<keyword evidence="6" id="KW-0520">NAD</keyword>
<evidence type="ECO:0000259" key="8">
    <source>
        <dbReference type="PROSITE" id="PS50104"/>
    </source>
</evidence>
<dbReference type="PROSITE" id="PS50104">
    <property type="entry name" value="TIR"/>
    <property type="match status" value="1"/>
</dbReference>
<evidence type="ECO:0000313" key="9">
    <source>
        <dbReference type="EMBL" id="CAI9293764.1"/>
    </source>
</evidence>
<keyword evidence="4" id="KW-0378">Hydrolase</keyword>